<dbReference type="OMA" id="ACKKMPE"/>
<dbReference type="EMBL" id="KI517464">
    <property type="protein sequence ID" value="ESQ42212.1"/>
    <property type="molecule type" value="Genomic_DNA"/>
</dbReference>
<evidence type="ECO:0000313" key="2">
    <source>
        <dbReference type="EMBL" id="ESQ42212.1"/>
    </source>
</evidence>
<proteinExistence type="predicted"/>
<protein>
    <submittedName>
        <fullName evidence="2">Uncharacterized protein</fullName>
    </submittedName>
</protein>
<dbReference type="KEGG" id="eus:EUTSA_v10015057mg"/>
<dbReference type="OrthoDB" id="1028423at2759"/>
<accession>V4LIF5</accession>
<reference evidence="2 3" key="1">
    <citation type="journal article" date="2013" name="Front. Plant Sci.">
        <title>The Reference Genome of the Halophytic Plant Eutrema salsugineum.</title>
        <authorList>
            <person name="Yang R."/>
            <person name="Jarvis D.E."/>
            <person name="Chen H."/>
            <person name="Beilstein M.A."/>
            <person name="Grimwood J."/>
            <person name="Jenkins J."/>
            <person name="Shu S."/>
            <person name="Prochnik S."/>
            <person name="Xin M."/>
            <person name="Ma C."/>
            <person name="Schmutz J."/>
            <person name="Wing R.A."/>
            <person name="Mitchell-Olds T."/>
            <person name="Schumaker K.S."/>
            <person name="Wang X."/>
        </authorList>
    </citation>
    <scope>NUCLEOTIDE SEQUENCE [LARGE SCALE GENOMIC DNA]</scope>
</reference>
<evidence type="ECO:0000256" key="1">
    <source>
        <dbReference type="SAM" id="MobiDB-lite"/>
    </source>
</evidence>
<name>V4LIF5_EUTSA</name>
<sequence length="113" mass="12442">MSKGCLSCFKAMCLRKKQSKKVDKPLKAERLPEPVEEKEDVENGADKKMPIKDSPSGPAYFRPVYSSDVGSNDFVYQSYGGKIHGGVSSSPVRNDFHKVKTFDLRGVSKAAAK</sequence>
<evidence type="ECO:0000313" key="3">
    <source>
        <dbReference type="Proteomes" id="UP000030689"/>
    </source>
</evidence>
<feature type="region of interest" description="Disordered" evidence="1">
    <location>
        <begin position="18"/>
        <end position="55"/>
    </location>
</feature>
<dbReference type="Gramene" id="ESQ42212">
    <property type="protein sequence ID" value="ESQ42212"/>
    <property type="gene ID" value="EUTSA_v10015057mg"/>
</dbReference>
<gene>
    <name evidence="2" type="ORF">EUTSA_v10015057mg</name>
</gene>
<dbReference type="AlphaFoldDB" id="V4LIF5"/>
<keyword evidence="3" id="KW-1185">Reference proteome</keyword>
<organism evidence="2 3">
    <name type="scientific">Eutrema salsugineum</name>
    <name type="common">Saltwater cress</name>
    <name type="synonym">Sisymbrium salsugineum</name>
    <dbReference type="NCBI Taxonomy" id="72664"/>
    <lineage>
        <taxon>Eukaryota</taxon>
        <taxon>Viridiplantae</taxon>
        <taxon>Streptophyta</taxon>
        <taxon>Embryophyta</taxon>
        <taxon>Tracheophyta</taxon>
        <taxon>Spermatophyta</taxon>
        <taxon>Magnoliopsida</taxon>
        <taxon>eudicotyledons</taxon>
        <taxon>Gunneridae</taxon>
        <taxon>Pentapetalae</taxon>
        <taxon>rosids</taxon>
        <taxon>malvids</taxon>
        <taxon>Brassicales</taxon>
        <taxon>Brassicaceae</taxon>
        <taxon>Eutremeae</taxon>
        <taxon>Eutrema</taxon>
    </lineage>
</organism>
<dbReference type="Proteomes" id="UP000030689">
    <property type="component" value="Unassembled WGS sequence"/>
</dbReference>
<feature type="compositionally biased region" description="Basic and acidic residues" evidence="1">
    <location>
        <begin position="20"/>
        <end position="35"/>
    </location>
</feature>